<dbReference type="EMBL" id="JABSTR010000006">
    <property type="protein sequence ID" value="KAH9372661.1"/>
    <property type="molecule type" value="Genomic_DNA"/>
</dbReference>
<dbReference type="Gene3D" id="1.10.630.10">
    <property type="entry name" value="Cytochrome P450"/>
    <property type="match status" value="1"/>
</dbReference>
<keyword evidence="3" id="KW-1133">Transmembrane helix</keyword>
<keyword evidence="2" id="KW-0560">Oxidoreductase</keyword>
<evidence type="ECO:0000256" key="2">
    <source>
        <dbReference type="ARBA" id="ARBA00023033"/>
    </source>
</evidence>
<sequence>MPHDKTALMFIMRHSQGFDPTANNIAHAFHLLGLHPEIQAKVHEEIDLVCGEDWYKPVMNDELKELTYMECVLKVTYCTAIALTLLFTILGSNM</sequence>
<dbReference type="InterPro" id="IPR001128">
    <property type="entry name" value="Cyt_P450"/>
</dbReference>
<evidence type="ECO:0000313" key="5">
    <source>
        <dbReference type="Proteomes" id="UP000821853"/>
    </source>
</evidence>
<dbReference type="Proteomes" id="UP000821853">
    <property type="component" value="Chromosome 4"/>
</dbReference>
<dbReference type="GO" id="GO:0020037">
    <property type="term" value="F:heme binding"/>
    <property type="evidence" value="ECO:0007669"/>
    <property type="project" value="InterPro"/>
</dbReference>
<dbReference type="OrthoDB" id="6433036at2759"/>
<keyword evidence="5" id="KW-1185">Reference proteome</keyword>
<evidence type="ECO:0000256" key="3">
    <source>
        <dbReference type="SAM" id="Phobius"/>
    </source>
</evidence>
<dbReference type="VEuPathDB" id="VectorBase:HLOH_039994"/>
<keyword evidence="3" id="KW-0812">Transmembrane</keyword>
<gene>
    <name evidence="4" type="ORF">HPB48_022899</name>
</gene>
<proteinExistence type="inferred from homology"/>
<dbReference type="GO" id="GO:0016705">
    <property type="term" value="F:oxidoreductase activity, acting on paired donors, with incorporation or reduction of molecular oxygen"/>
    <property type="evidence" value="ECO:0007669"/>
    <property type="project" value="InterPro"/>
</dbReference>
<name>A0A9J6GB89_HAELO</name>
<accession>A0A9J6GB89</accession>
<feature type="transmembrane region" description="Helical" evidence="3">
    <location>
        <begin position="71"/>
        <end position="90"/>
    </location>
</feature>
<evidence type="ECO:0000313" key="4">
    <source>
        <dbReference type="EMBL" id="KAH9372661.1"/>
    </source>
</evidence>
<comment type="similarity">
    <text evidence="1">Belongs to the cytochrome P450 family.</text>
</comment>
<dbReference type="GO" id="GO:0004497">
    <property type="term" value="F:monooxygenase activity"/>
    <property type="evidence" value="ECO:0007669"/>
    <property type="project" value="UniProtKB-KW"/>
</dbReference>
<dbReference type="SUPFAM" id="SSF48264">
    <property type="entry name" value="Cytochrome P450"/>
    <property type="match status" value="1"/>
</dbReference>
<dbReference type="Pfam" id="PF00067">
    <property type="entry name" value="p450"/>
    <property type="match status" value="1"/>
</dbReference>
<protein>
    <recommendedName>
        <fullName evidence="6">Cytochrome P450</fullName>
    </recommendedName>
</protein>
<keyword evidence="3" id="KW-0472">Membrane</keyword>
<dbReference type="AlphaFoldDB" id="A0A9J6GB89"/>
<evidence type="ECO:0000256" key="1">
    <source>
        <dbReference type="ARBA" id="ARBA00010617"/>
    </source>
</evidence>
<organism evidence="4 5">
    <name type="scientific">Haemaphysalis longicornis</name>
    <name type="common">Bush tick</name>
    <dbReference type="NCBI Taxonomy" id="44386"/>
    <lineage>
        <taxon>Eukaryota</taxon>
        <taxon>Metazoa</taxon>
        <taxon>Ecdysozoa</taxon>
        <taxon>Arthropoda</taxon>
        <taxon>Chelicerata</taxon>
        <taxon>Arachnida</taxon>
        <taxon>Acari</taxon>
        <taxon>Parasitiformes</taxon>
        <taxon>Ixodida</taxon>
        <taxon>Ixodoidea</taxon>
        <taxon>Ixodidae</taxon>
        <taxon>Haemaphysalinae</taxon>
        <taxon>Haemaphysalis</taxon>
    </lineage>
</organism>
<dbReference type="InterPro" id="IPR036396">
    <property type="entry name" value="Cyt_P450_sf"/>
</dbReference>
<evidence type="ECO:0008006" key="6">
    <source>
        <dbReference type="Google" id="ProtNLM"/>
    </source>
</evidence>
<dbReference type="GO" id="GO:0005506">
    <property type="term" value="F:iron ion binding"/>
    <property type="evidence" value="ECO:0007669"/>
    <property type="project" value="InterPro"/>
</dbReference>
<keyword evidence="2" id="KW-0503">Monooxygenase</keyword>
<reference evidence="4 5" key="1">
    <citation type="journal article" date="2020" name="Cell">
        <title>Large-Scale Comparative Analyses of Tick Genomes Elucidate Their Genetic Diversity and Vector Capacities.</title>
        <authorList>
            <consortium name="Tick Genome and Microbiome Consortium (TIGMIC)"/>
            <person name="Jia N."/>
            <person name="Wang J."/>
            <person name="Shi W."/>
            <person name="Du L."/>
            <person name="Sun Y."/>
            <person name="Zhan W."/>
            <person name="Jiang J.F."/>
            <person name="Wang Q."/>
            <person name="Zhang B."/>
            <person name="Ji P."/>
            <person name="Bell-Sakyi L."/>
            <person name="Cui X.M."/>
            <person name="Yuan T.T."/>
            <person name="Jiang B.G."/>
            <person name="Yang W.F."/>
            <person name="Lam T.T."/>
            <person name="Chang Q.C."/>
            <person name="Ding S.J."/>
            <person name="Wang X.J."/>
            <person name="Zhu J.G."/>
            <person name="Ruan X.D."/>
            <person name="Zhao L."/>
            <person name="Wei J.T."/>
            <person name="Ye R.Z."/>
            <person name="Que T.C."/>
            <person name="Du C.H."/>
            <person name="Zhou Y.H."/>
            <person name="Cheng J.X."/>
            <person name="Dai P.F."/>
            <person name="Guo W.B."/>
            <person name="Han X.H."/>
            <person name="Huang E.J."/>
            <person name="Li L.F."/>
            <person name="Wei W."/>
            <person name="Gao Y.C."/>
            <person name="Liu J.Z."/>
            <person name="Shao H.Z."/>
            <person name="Wang X."/>
            <person name="Wang C.C."/>
            <person name="Yang T.C."/>
            <person name="Huo Q.B."/>
            <person name="Li W."/>
            <person name="Chen H.Y."/>
            <person name="Chen S.E."/>
            <person name="Zhou L.G."/>
            <person name="Ni X.B."/>
            <person name="Tian J.H."/>
            <person name="Sheng Y."/>
            <person name="Liu T."/>
            <person name="Pan Y.S."/>
            <person name="Xia L.Y."/>
            <person name="Li J."/>
            <person name="Zhao F."/>
            <person name="Cao W.C."/>
        </authorList>
    </citation>
    <scope>NUCLEOTIDE SEQUENCE [LARGE SCALE GENOMIC DNA]</scope>
    <source>
        <strain evidence="4">HaeL-2018</strain>
    </source>
</reference>
<comment type="caution">
    <text evidence="4">The sequence shown here is derived from an EMBL/GenBank/DDBJ whole genome shotgun (WGS) entry which is preliminary data.</text>
</comment>